<evidence type="ECO:0000256" key="4">
    <source>
        <dbReference type="ARBA" id="ARBA00022989"/>
    </source>
</evidence>
<sequence>MLLQVVWLFVVARTLGAEGYGMVAAVSGLALAIGGFAAFGLGLKLYQDVARDGALLNQRMAAVSWALSRGLPVLALAFVLLSWSFPAELEIGWILALGFVEIAMPPVATQAGFAFAASGRMALAAAAGVAAPLARVLAALAFVAAGEPFGIRGFVLLHALALIALLAPVWPITCAVLSVKRTQARPSRREMGEGLGFAALWASSLGSTSLDKWAAVSAGGAKLGGEYAAGQRIGAVFALPIESLAMVVTPRLFRLSGGQPLAPGKMTLLFLAAVAYAGAAALIFFLTNEWIVGILGPEFSIISEYAPLLACWVAFFCVRVFSANLLLALERKQQRVAIEIMYTVALVALLAVLVPSSGLGAGFAAMALVEMLSALLMVAVVSKAVIGRRRERQSH</sequence>
<organism evidence="7 8">
    <name type="scientific">Pseudomarimonas salicorniae</name>
    <dbReference type="NCBI Taxonomy" id="2933270"/>
    <lineage>
        <taxon>Bacteria</taxon>
        <taxon>Pseudomonadati</taxon>
        <taxon>Pseudomonadota</taxon>
        <taxon>Gammaproteobacteria</taxon>
        <taxon>Lysobacterales</taxon>
        <taxon>Lysobacteraceae</taxon>
        <taxon>Pseudomarimonas</taxon>
    </lineage>
</organism>
<feature type="transmembrane region" description="Helical" evidence="6">
    <location>
        <begin position="91"/>
        <end position="115"/>
    </location>
</feature>
<keyword evidence="8" id="KW-1185">Reference proteome</keyword>
<feature type="transmembrane region" description="Helical" evidence="6">
    <location>
        <begin position="361"/>
        <end position="386"/>
    </location>
</feature>
<keyword evidence="4 6" id="KW-1133">Transmembrane helix</keyword>
<keyword evidence="2" id="KW-1003">Cell membrane</keyword>
<keyword evidence="5 6" id="KW-0472">Membrane</keyword>
<evidence type="ECO:0000256" key="6">
    <source>
        <dbReference type="SAM" id="Phobius"/>
    </source>
</evidence>
<dbReference type="EMBL" id="JALNMH010000004">
    <property type="protein sequence ID" value="MCK7593335.1"/>
    <property type="molecule type" value="Genomic_DNA"/>
</dbReference>
<gene>
    <name evidence="7" type="ORF">M0G41_06600</name>
</gene>
<proteinExistence type="predicted"/>
<reference evidence="7" key="1">
    <citation type="submission" date="2022-04" db="EMBL/GenBank/DDBJ databases">
        <title>Lysobacter sp. CAU 1642 isolated from sea sand.</title>
        <authorList>
            <person name="Kim W."/>
        </authorList>
    </citation>
    <scope>NUCLEOTIDE SEQUENCE</scope>
    <source>
        <strain evidence="7">CAU 1642</strain>
    </source>
</reference>
<comment type="caution">
    <text evidence="7">The sequence shown here is derived from an EMBL/GenBank/DDBJ whole genome shotgun (WGS) entry which is preliminary data.</text>
</comment>
<feature type="transmembrane region" description="Helical" evidence="6">
    <location>
        <begin position="122"/>
        <end position="143"/>
    </location>
</feature>
<evidence type="ECO:0008006" key="9">
    <source>
        <dbReference type="Google" id="ProtNLM"/>
    </source>
</evidence>
<evidence type="ECO:0000313" key="8">
    <source>
        <dbReference type="Proteomes" id="UP001431449"/>
    </source>
</evidence>
<feature type="transmembrane region" description="Helical" evidence="6">
    <location>
        <begin position="26"/>
        <end position="46"/>
    </location>
</feature>
<evidence type="ECO:0000256" key="2">
    <source>
        <dbReference type="ARBA" id="ARBA00022475"/>
    </source>
</evidence>
<feature type="transmembrane region" description="Helical" evidence="6">
    <location>
        <begin position="306"/>
        <end position="329"/>
    </location>
</feature>
<feature type="transmembrane region" description="Helical" evidence="6">
    <location>
        <begin position="336"/>
        <end position="355"/>
    </location>
</feature>
<accession>A0ABT0GFL8</accession>
<feature type="transmembrane region" description="Helical" evidence="6">
    <location>
        <begin position="155"/>
        <end position="179"/>
    </location>
</feature>
<dbReference type="PANTHER" id="PTHR30250">
    <property type="entry name" value="PST FAMILY PREDICTED COLANIC ACID TRANSPORTER"/>
    <property type="match status" value="1"/>
</dbReference>
<evidence type="ECO:0000256" key="1">
    <source>
        <dbReference type="ARBA" id="ARBA00004651"/>
    </source>
</evidence>
<evidence type="ECO:0000256" key="5">
    <source>
        <dbReference type="ARBA" id="ARBA00023136"/>
    </source>
</evidence>
<keyword evidence="3 6" id="KW-0812">Transmembrane</keyword>
<dbReference type="Proteomes" id="UP001431449">
    <property type="component" value="Unassembled WGS sequence"/>
</dbReference>
<evidence type="ECO:0000313" key="7">
    <source>
        <dbReference type="EMBL" id="MCK7593335.1"/>
    </source>
</evidence>
<name>A0ABT0GFL8_9GAMM</name>
<evidence type="ECO:0000256" key="3">
    <source>
        <dbReference type="ARBA" id="ARBA00022692"/>
    </source>
</evidence>
<protein>
    <recommendedName>
        <fullName evidence="9">Membrane protein involved in the export of O-antigen and teichoic acid</fullName>
    </recommendedName>
</protein>
<dbReference type="RefSeq" id="WP_248206724.1">
    <property type="nucleotide sequence ID" value="NZ_JALNMH010000004.1"/>
</dbReference>
<feature type="transmembrane region" description="Helical" evidence="6">
    <location>
        <begin position="66"/>
        <end position="85"/>
    </location>
</feature>
<dbReference type="InterPro" id="IPR050833">
    <property type="entry name" value="Poly_Biosynth_Transport"/>
</dbReference>
<dbReference type="PANTHER" id="PTHR30250:SF11">
    <property type="entry name" value="O-ANTIGEN TRANSPORTER-RELATED"/>
    <property type="match status" value="1"/>
</dbReference>
<feature type="transmembrane region" description="Helical" evidence="6">
    <location>
        <begin position="268"/>
        <end position="286"/>
    </location>
</feature>
<comment type="subcellular location">
    <subcellularLocation>
        <location evidence="1">Cell membrane</location>
        <topology evidence="1">Multi-pass membrane protein</topology>
    </subcellularLocation>
</comment>